<name>A0AAN9BG51_9CAEN</name>
<dbReference type="InterPro" id="IPR036179">
    <property type="entry name" value="Ig-like_dom_sf"/>
</dbReference>
<sequence>MTFLLGQQVIMSPGKLHVYVRRNDSIDVVNCQRKEKESHIECTVPDSNHYKSDGIVNGSLTLHIVNVTQNDGGTYEARAYINDSPEPPVLCQLVVNEGT</sequence>
<keyword evidence="2" id="KW-1185">Reference proteome</keyword>
<dbReference type="InterPro" id="IPR013783">
    <property type="entry name" value="Ig-like_fold"/>
</dbReference>
<dbReference type="AlphaFoldDB" id="A0AAN9BG51"/>
<organism evidence="1 2">
    <name type="scientific">Littorina saxatilis</name>
    <dbReference type="NCBI Taxonomy" id="31220"/>
    <lineage>
        <taxon>Eukaryota</taxon>
        <taxon>Metazoa</taxon>
        <taxon>Spiralia</taxon>
        <taxon>Lophotrochozoa</taxon>
        <taxon>Mollusca</taxon>
        <taxon>Gastropoda</taxon>
        <taxon>Caenogastropoda</taxon>
        <taxon>Littorinimorpha</taxon>
        <taxon>Littorinoidea</taxon>
        <taxon>Littorinidae</taxon>
        <taxon>Littorina</taxon>
    </lineage>
</organism>
<dbReference type="Gene3D" id="2.60.40.10">
    <property type="entry name" value="Immunoglobulins"/>
    <property type="match status" value="1"/>
</dbReference>
<proteinExistence type="predicted"/>
<evidence type="ECO:0000313" key="2">
    <source>
        <dbReference type="Proteomes" id="UP001374579"/>
    </source>
</evidence>
<comment type="caution">
    <text evidence="1">The sequence shown here is derived from an EMBL/GenBank/DDBJ whole genome shotgun (WGS) entry which is preliminary data.</text>
</comment>
<evidence type="ECO:0000313" key="1">
    <source>
        <dbReference type="EMBL" id="KAK7105533.1"/>
    </source>
</evidence>
<protein>
    <submittedName>
        <fullName evidence="1">Uncharacterized protein</fullName>
    </submittedName>
</protein>
<accession>A0AAN9BG51</accession>
<dbReference type="EMBL" id="JBAMIC010000007">
    <property type="protein sequence ID" value="KAK7105533.1"/>
    <property type="molecule type" value="Genomic_DNA"/>
</dbReference>
<dbReference type="Proteomes" id="UP001374579">
    <property type="component" value="Unassembled WGS sequence"/>
</dbReference>
<reference evidence="1 2" key="1">
    <citation type="submission" date="2024-02" db="EMBL/GenBank/DDBJ databases">
        <title>Chromosome-scale genome assembly of the rough periwinkle Littorina saxatilis.</title>
        <authorList>
            <person name="De Jode A."/>
            <person name="Faria R."/>
            <person name="Formenti G."/>
            <person name="Sims Y."/>
            <person name="Smith T.P."/>
            <person name="Tracey A."/>
            <person name="Wood J.M.D."/>
            <person name="Zagrodzka Z.B."/>
            <person name="Johannesson K."/>
            <person name="Butlin R.K."/>
            <person name="Leder E.H."/>
        </authorList>
    </citation>
    <scope>NUCLEOTIDE SEQUENCE [LARGE SCALE GENOMIC DNA]</scope>
    <source>
        <strain evidence="1">Snail1</strain>
        <tissue evidence="1">Muscle</tissue>
    </source>
</reference>
<gene>
    <name evidence="1" type="ORF">V1264_016899</name>
</gene>
<dbReference type="SUPFAM" id="SSF48726">
    <property type="entry name" value="Immunoglobulin"/>
    <property type="match status" value="1"/>
</dbReference>